<evidence type="ECO:0000256" key="2">
    <source>
        <dbReference type="SAM" id="SignalP"/>
    </source>
</evidence>
<keyword evidence="2" id="KW-0732">Signal</keyword>
<keyword evidence="4" id="KW-1185">Reference proteome</keyword>
<feature type="chain" id="PRO_5041637121" evidence="2">
    <location>
        <begin position="23"/>
        <end position="180"/>
    </location>
</feature>
<comment type="caution">
    <text evidence="3">The sequence shown here is derived from an EMBL/GenBank/DDBJ whole genome shotgun (WGS) entry which is preliminary data.</text>
</comment>
<keyword evidence="1" id="KW-0472">Membrane</keyword>
<gene>
    <name evidence="3" type="ORF">Q5P01_008595</name>
</gene>
<evidence type="ECO:0000313" key="4">
    <source>
        <dbReference type="Proteomes" id="UP001187415"/>
    </source>
</evidence>
<feature type="transmembrane region" description="Helical" evidence="1">
    <location>
        <begin position="131"/>
        <end position="153"/>
    </location>
</feature>
<keyword evidence="1" id="KW-0812">Transmembrane</keyword>
<accession>A0AA88SRS3</accession>
<feature type="transmembrane region" description="Helical" evidence="1">
    <location>
        <begin position="95"/>
        <end position="116"/>
    </location>
</feature>
<proteinExistence type="predicted"/>
<feature type="signal peptide" evidence="2">
    <location>
        <begin position="1"/>
        <end position="22"/>
    </location>
</feature>
<evidence type="ECO:0000256" key="1">
    <source>
        <dbReference type="SAM" id="Phobius"/>
    </source>
</evidence>
<keyword evidence="1" id="KW-1133">Transmembrane helix</keyword>
<dbReference type="AlphaFoldDB" id="A0AA88SRS3"/>
<evidence type="ECO:0000313" key="3">
    <source>
        <dbReference type="EMBL" id="KAK2848761.1"/>
    </source>
</evidence>
<dbReference type="Proteomes" id="UP001187415">
    <property type="component" value="Unassembled WGS sequence"/>
</dbReference>
<dbReference type="EMBL" id="JAUPFM010000006">
    <property type="protein sequence ID" value="KAK2848761.1"/>
    <property type="molecule type" value="Genomic_DNA"/>
</dbReference>
<name>A0AA88SRS3_CHASR</name>
<feature type="transmembrane region" description="Helical" evidence="1">
    <location>
        <begin position="64"/>
        <end position="83"/>
    </location>
</feature>
<sequence>MRNPVTVLSSLLSVEFVLYTMSLCSPQWLVQTEGASEGLFALCTAYESFSGCTAFPAWLGTYSLSWIFLSASCLLSLTALLTVRPALSRGRKAISALLLNTTSVALCASSLINFLVSIEKHKPELLQQLGWSFYTCCVTLFYALVVTVLLGVIHGDGGRVEPALRGEAVDLPVIAAGQTH</sequence>
<organism evidence="3 4">
    <name type="scientific">Channa striata</name>
    <name type="common">Snakehead murrel</name>
    <name type="synonym">Ophicephalus striatus</name>
    <dbReference type="NCBI Taxonomy" id="64152"/>
    <lineage>
        <taxon>Eukaryota</taxon>
        <taxon>Metazoa</taxon>
        <taxon>Chordata</taxon>
        <taxon>Craniata</taxon>
        <taxon>Vertebrata</taxon>
        <taxon>Euteleostomi</taxon>
        <taxon>Actinopterygii</taxon>
        <taxon>Neopterygii</taxon>
        <taxon>Teleostei</taxon>
        <taxon>Neoteleostei</taxon>
        <taxon>Acanthomorphata</taxon>
        <taxon>Anabantaria</taxon>
        <taxon>Anabantiformes</taxon>
        <taxon>Channoidei</taxon>
        <taxon>Channidae</taxon>
        <taxon>Channa</taxon>
    </lineage>
</organism>
<protein>
    <submittedName>
        <fullName evidence="3">Uncharacterized protein</fullName>
    </submittedName>
</protein>
<reference evidence="3" key="1">
    <citation type="submission" date="2023-07" db="EMBL/GenBank/DDBJ databases">
        <title>Chromosome-level Genome Assembly of Striped Snakehead (Channa striata).</title>
        <authorList>
            <person name="Liu H."/>
        </authorList>
    </citation>
    <scope>NUCLEOTIDE SEQUENCE</scope>
    <source>
        <strain evidence="3">Gz</strain>
        <tissue evidence="3">Muscle</tissue>
    </source>
</reference>